<evidence type="ECO:0000313" key="2">
    <source>
        <dbReference type="EMBL" id="RYN60750.1"/>
    </source>
</evidence>
<feature type="compositionally biased region" description="Low complexity" evidence="1">
    <location>
        <begin position="169"/>
        <end position="185"/>
    </location>
</feature>
<gene>
    <name evidence="2" type="ORF">AA0114_g1059</name>
</gene>
<dbReference type="AlphaFoldDB" id="A0A4Q4MWC2"/>
<evidence type="ECO:0000313" key="3">
    <source>
        <dbReference type="Proteomes" id="UP000292402"/>
    </source>
</evidence>
<evidence type="ECO:0000256" key="1">
    <source>
        <dbReference type="SAM" id="MobiDB-lite"/>
    </source>
</evidence>
<feature type="region of interest" description="Disordered" evidence="1">
    <location>
        <begin position="323"/>
        <end position="343"/>
    </location>
</feature>
<comment type="caution">
    <text evidence="2">The sequence shown here is derived from an EMBL/GenBank/DDBJ whole genome shotgun (WGS) entry which is preliminary data.</text>
</comment>
<feature type="compositionally biased region" description="Low complexity" evidence="1">
    <location>
        <begin position="145"/>
        <end position="161"/>
    </location>
</feature>
<dbReference type="EMBL" id="PDXA01000002">
    <property type="protein sequence ID" value="RYN60750.1"/>
    <property type="molecule type" value="Genomic_DNA"/>
</dbReference>
<feature type="region of interest" description="Disordered" evidence="1">
    <location>
        <begin position="129"/>
        <end position="192"/>
    </location>
</feature>
<protein>
    <submittedName>
        <fullName evidence="2">Uncharacterized protein</fullName>
    </submittedName>
</protein>
<name>A0A4Q4MWC2_9PLEO</name>
<sequence>MSSIPPGERKKNAATILRLLTECRDKVPDDCPELTLRLPDSAIRDYVRNIENPVCATKKADLEGYLQTMSALIARIEEIRDDLPTGWQDFSNWLRECTAYPKGTTPHVSTGRPPLTVIFGNSDAGAKTTDKPFSFNVSAKPTEKTSTGSSSASSSSPSPTTRDASPVQLSLSSPESSPKSTPEKTGPVVSFTNDGKLETILRLLQEERTARIEAEAKRADAEIKQKQSHDEVLQQIASLEKINLSTKAIADKQKELDERAASLSKREEAVEALQAKLEADISRQAATEKACIVKSGEVDKAFGQMQAKLDRMEKEAKARLAKMKTPVASATKQKEPVKPTVVVSPSKSNDRIVSEADTIAGPKRKSVSRIIAILNKAFPAKEAVVVFDELKHKTLRVFKVEKAQRKDFEAQIDKVLALYGAPASKREQHVAMLIDLINFEDAIGRNDDGLYGLLNATVKDAAIQYANDGLSKWLFRHYMWLDFDKVFAQHGNLQSTKTIASLGTSLFDMELALSSAEQPDEFDDEEITATPYEILEKYHGIFNKYGSALRHFLSAVPESSPMYELVKAHGEREGFITYDSWYKAVRKFDVRF</sequence>
<dbReference type="Proteomes" id="UP000292402">
    <property type="component" value="Unassembled WGS sequence"/>
</dbReference>
<proteinExistence type="predicted"/>
<accession>A0A4Q4MWC2</accession>
<reference evidence="3" key="1">
    <citation type="journal article" date="2019" name="bioRxiv">
        <title>Genomics, evolutionary history and diagnostics of the Alternaria alternata species group including apple and Asian pear pathotypes.</title>
        <authorList>
            <person name="Armitage A.D."/>
            <person name="Cockerton H.M."/>
            <person name="Sreenivasaprasad S."/>
            <person name="Woodhall J.W."/>
            <person name="Lane C.R."/>
            <person name="Harrison R.J."/>
            <person name="Clarkson J.P."/>
        </authorList>
    </citation>
    <scope>NUCLEOTIDE SEQUENCE [LARGE SCALE GENOMIC DNA]</scope>
    <source>
        <strain evidence="3">FERA 1082</strain>
    </source>
</reference>
<organism evidence="2 3">
    <name type="scientific">Alternaria tenuissima</name>
    <dbReference type="NCBI Taxonomy" id="119927"/>
    <lineage>
        <taxon>Eukaryota</taxon>
        <taxon>Fungi</taxon>
        <taxon>Dikarya</taxon>
        <taxon>Ascomycota</taxon>
        <taxon>Pezizomycotina</taxon>
        <taxon>Dothideomycetes</taxon>
        <taxon>Pleosporomycetidae</taxon>
        <taxon>Pleosporales</taxon>
        <taxon>Pleosporineae</taxon>
        <taxon>Pleosporaceae</taxon>
        <taxon>Alternaria</taxon>
        <taxon>Alternaria sect. Alternaria</taxon>
        <taxon>Alternaria alternata complex</taxon>
    </lineage>
</organism>